<keyword evidence="4" id="KW-1185">Reference proteome</keyword>
<keyword evidence="1" id="KW-1133">Transmembrane helix</keyword>
<accession>A0A1U7D296</accession>
<feature type="transmembrane region" description="Helical" evidence="1">
    <location>
        <begin position="7"/>
        <end position="25"/>
    </location>
</feature>
<feature type="transmembrane region" description="Helical" evidence="1">
    <location>
        <begin position="31"/>
        <end position="55"/>
    </location>
</feature>
<dbReference type="EMBL" id="CP014796">
    <property type="protein sequence ID" value="APX22228.1"/>
    <property type="molecule type" value="Genomic_DNA"/>
</dbReference>
<dbReference type="Gene3D" id="6.10.140.1340">
    <property type="match status" value="1"/>
</dbReference>
<keyword evidence="1" id="KW-0472">Membrane</keyword>
<dbReference type="RefSeq" id="WP_076622656.1">
    <property type="nucleotide sequence ID" value="NZ_BMEW01000003.1"/>
</dbReference>
<organism evidence="3 4">
    <name type="scientific">Salipiger profundus</name>
    <dbReference type="NCBI Taxonomy" id="1229727"/>
    <lineage>
        <taxon>Bacteria</taxon>
        <taxon>Pseudomonadati</taxon>
        <taxon>Pseudomonadota</taxon>
        <taxon>Alphaproteobacteria</taxon>
        <taxon>Rhodobacterales</taxon>
        <taxon>Roseobacteraceae</taxon>
        <taxon>Salipiger</taxon>
    </lineage>
</organism>
<evidence type="ECO:0000259" key="2">
    <source>
        <dbReference type="Pfam" id="PF11127"/>
    </source>
</evidence>
<protein>
    <submittedName>
        <fullName evidence="3">Putative DUF2892 protein</fullName>
    </submittedName>
</protein>
<sequence length="67" mass="7378">MTLDRAVMAFAGAMILLSVVLTVWVSPYWIWFTVFIGLNLLQASFTGFCPAATIFRKLGVKSGCAFQ</sequence>
<dbReference type="STRING" id="1229727.Ga0080559_TMP1432"/>
<dbReference type="Proteomes" id="UP000186559">
    <property type="component" value="Chromosome"/>
</dbReference>
<proteinExistence type="predicted"/>
<evidence type="ECO:0000256" key="1">
    <source>
        <dbReference type="SAM" id="Phobius"/>
    </source>
</evidence>
<dbReference type="AlphaFoldDB" id="A0A1U7D296"/>
<keyword evidence="1" id="KW-0812">Transmembrane</keyword>
<name>A0A1U7D296_9RHOB</name>
<dbReference type="InterPro" id="IPR021309">
    <property type="entry name" value="YgaP-like_TM"/>
</dbReference>
<feature type="domain" description="Inner membrane protein YgaP-like transmembrane" evidence="2">
    <location>
        <begin position="2"/>
        <end position="56"/>
    </location>
</feature>
<evidence type="ECO:0000313" key="3">
    <source>
        <dbReference type="EMBL" id="APX22228.1"/>
    </source>
</evidence>
<evidence type="ECO:0000313" key="4">
    <source>
        <dbReference type="Proteomes" id="UP000186559"/>
    </source>
</evidence>
<dbReference type="KEGG" id="tpro:Ga0080559_TMP1432"/>
<gene>
    <name evidence="3" type="ORF">Ga0080559_TMP1432</name>
</gene>
<reference evidence="3 4" key="1">
    <citation type="submission" date="2016-03" db="EMBL/GenBank/DDBJ databases">
        <title>Deep-sea bacteria in the southern Pacific.</title>
        <authorList>
            <person name="Tang K."/>
        </authorList>
    </citation>
    <scope>NUCLEOTIDE SEQUENCE [LARGE SCALE GENOMIC DNA]</scope>
    <source>
        <strain evidence="3 4">JLT2016</strain>
    </source>
</reference>
<dbReference type="OrthoDB" id="9799383at2"/>
<dbReference type="Pfam" id="PF11127">
    <property type="entry name" value="YgaP-like_TM"/>
    <property type="match status" value="1"/>
</dbReference>